<name>A0A1Q5UL77_9EURO</name>
<evidence type="ECO:0000313" key="3">
    <source>
        <dbReference type="Proteomes" id="UP000186955"/>
    </source>
</evidence>
<dbReference type="Pfam" id="PF14529">
    <property type="entry name" value="Exo_endo_phos_2"/>
    <property type="match status" value="1"/>
</dbReference>
<reference evidence="2 3" key="1">
    <citation type="submission" date="2016-10" db="EMBL/GenBank/DDBJ databases">
        <title>Genome sequence of the ascomycete fungus Penicillium subrubescens.</title>
        <authorList>
            <person name="De Vries R.P."/>
            <person name="Peng M."/>
            <person name="Dilokpimol A."/>
            <person name="Hilden K."/>
            <person name="Makela M.R."/>
            <person name="Grigoriev I."/>
            <person name="Riley R."/>
            <person name="Granchi Z."/>
        </authorList>
    </citation>
    <scope>NUCLEOTIDE SEQUENCE [LARGE SCALE GENOMIC DNA]</scope>
    <source>
        <strain evidence="2 3">CBS 132785</strain>
    </source>
</reference>
<keyword evidence="2" id="KW-0548">Nucleotidyltransferase</keyword>
<evidence type="ECO:0000313" key="2">
    <source>
        <dbReference type="EMBL" id="OKP13227.1"/>
    </source>
</evidence>
<dbReference type="InterPro" id="IPR036691">
    <property type="entry name" value="Endo/exonu/phosph_ase_sf"/>
</dbReference>
<dbReference type="PANTHER" id="PTHR33481:SF1">
    <property type="entry name" value="ENDONUCLEASE_EXONUCLEASE_PHOSPHATASE DOMAIN-CONTAINING PROTEIN-RELATED"/>
    <property type="match status" value="1"/>
</dbReference>
<dbReference type="PANTHER" id="PTHR33481">
    <property type="entry name" value="REVERSE TRANSCRIPTASE"/>
    <property type="match status" value="1"/>
</dbReference>
<proteinExistence type="predicted"/>
<evidence type="ECO:0000259" key="1">
    <source>
        <dbReference type="Pfam" id="PF14529"/>
    </source>
</evidence>
<dbReference type="SUPFAM" id="SSF56219">
    <property type="entry name" value="DNase I-like"/>
    <property type="match status" value="1"/>
</dbReference>
<keyword evidence="3" id="KW-1185">Reference proteome</keyword>
<accession>A0A1Q5UL77</accession>
<gene>
    <name evidence="2" type="ORF">PENSUB_1085</name>
</gene>
<feature type="domain" description="Endonuclease/exonuclease/phosphatase" evidence="1">
    <location>
        <begin position="65"/>
        <end position="185"/>
    </location>
</feature>
<dbReference type="Proteomes" id="UP000186955">
    <property type="component" value="Unassembled WGS sequence"/>
</dbReference>
<keyword evidence="2" id="KW-0808">Transferase</keyword>
<dbReference type="InterPro" id="IPR005135">
    <property type="entry name" value="Endo/exonuclease/phosphatase"/>
</dbReference>
<comment type="caution">
    <text evidence="2">The sequence shown here is derived from an EMBL/GenBank/DDBJ whole genome shotgun (WGS) entry which is preliminary data.</text>
</comment>
<organism evidence="2 3">
    <name type="scientific">Penicillium subrubescens</name>
    <dbReference type="NCBI Taxonomy" id="1316194"/>
    <lineage>
        <taxon>Eukaryota</taxon>
        <taxon>Fungi</taxon>
        <taxon>Dikarya</taxon>
        <taxon>Ascomycota</taxon>
        <taxon>Pezizomycotina</taxon>
        <taxon>Eurotiomycetes</taxon>
        <taxon>Eurotiomycetidae</taxon>
        <taxon>Eurotiales</taxon>
        <taxon>Aspergillaceae</taxon>
        <taxon>Penicillium</taxon>
    </lineage>
</organism>
<dbReference type="STRING" id="1316194.A0A1Q5UL77"/>
<dbReference type="EMBL" id="MNBE01000155">
    <property type="protein sequence ID" value="OKP13227.1"/>
    <property type="molecule type" value="Genomic_DNA"/>
</dbReference>
<dbReference type="GO" id="GO:0003964">
    <property type="term" value="F:RNA-directed DNA polymerase activity"/>
    <property type="evidence" value="ECO:0007669"/>
    <property type="project" value="UniProtKB-KW"/>
</dbReference>
<dbReference type="Gene3D" id="3.60.10.10">
    <property type="entry name" value="Endonuclease/exonuclease/phosphatase"/>
    <property type="match status" value="1"/>
</dbReference>
<protein>
    <submittedName>
        <fullName evidence="2">RNA-directed DNA polymerase from mobile element jockey</fullName>
    </submittedName>
</protein>
<sequence>MAQFLREEEVISADIIAIQEPWENPFQDNTHHPLKQTHELLYPAAAEMGGRAREIRIKTEPSGELRIVNVYNDQQQGAALRLLQETLPPTREQKGVSYLVLGDFNLHHPAWGGDDAPRDVRAEDLLDLMETAGLDNWLTPGTVTRDQAGHQSTIDLVLASYSMREQMIACEVDDSVHADSDHLPILTLLEINVPPAADPVKRRNWKAIDVEKFLALVSANLQNKGWMRQTISPHDIDRAVDHLLDIIQQAAQASTPWAKPSAWARQGWTPECTEAIGASRRQYRHYMRTHSEEDWDEYKLVRNAKGRVIGKAMKQGFRQWVRDTIDKGPRGLWKVSKWARIRDQSTSSNIPALHAQEGLAETNQQKVDLLRRVFFLQPPQADLSDIESTLPPNQLTFLAISQQEVTDAIKRAPPDKAPGEDGIPNRVWKILADNCHDFVAVLTAIFDACMRTGYNPRHFQASITVTLRKGGPRDFRQPKSYRPVALLNTLGKILESITATRIVWAVEEYGLLPKTHLGGRKGILVDYAIQLILDRVHRV</sequence>
<dbReference type="AlphaFoldDB" id="A0A1Q5UL77"/>
<keyword evidence="2" id="KW-0695">RNA-directed DNA polymerase</keyword>